<sequence>MVLELIVIGLAITLEPLPLVAFVLLLSSERGIRKGLAFILAWLTCLVVVVAAVLLLTGGHPAPKNSASSTAAEVVKLVVGLGLIAYGEHKGRRLRAPHERKIPKWQARLDQSNAWSAAGIAVLLQPGGLVAAGGAAVVHADLSNSVTWFVLFAFCILATSSQLAMELYTVFAPTAAEKRLEGLRRWIVDHEEQTIVVFSLLIGLWLVGRSLSQLV</sequence>
<name>A0ABN1WGZ4_9ACTN</name>
<evidence type="ECO:0000313" key="3">
    <source>
        <dbReference type="Proteomes" id="UP001500037"/>
    </source>
</evidence>
<dbReference type="Proteomes" id="UP001500037">
    <property type="component" value="Unassembled WGS sequence"/>
</dbReference>
<keyword evidence="3" id="KW-1185">Reference proteome</keyword>
<proteinExistence type="predicted"/>
<dbReference type="Pfam" id="PF11139">
    <property type="entry name" value="SfLAP"/>
    <property type="match status" value="1"/>
</dbReference>
<keyword evidence="1" id="KW-0472">Membrane</keyword>
<feature type="transmembrane region" description="Helical" evidence="1">
    <location>
        <begin position="114"/>
        <end position="140"/>
    </location>
</feature>
<evidence type="ECO:0000256" key="1">
    <source>
        <dbReference type="SAM" id="Phobius"/>
    </source>
</evidence>
<feature type="transmembrane region" description="Helical" evidence="1">
    <location>
        <begin position="38"/>
        <end position="58"/>
    </location>
</feature>
<dbReference type="EMBL" id="BAAALF010000075">
    <property type="protein sequence ID" value="GAA1246546.1"/>
    <property type="molecule type" value="Genomic_DNA"/>
</dbReference>
<evidence type="ECO:0000313" key="2">
    <source>
        <dbReference type="EMBL" id="GAA1246546.1"/>
    </source>
</evidence>
<protein>
    <recommendedName>
        <fullName evidence="4">Sap-like sulfolipid-1-addressing protein</fullName>
    </recommendedName>
</protein>
<comment type="caution">
    <text evidence="2">The sequence shown here is derived from an EMBL/GenBank/DDBJ whole genome shotgun (WGS) entry which is preliminary data.</text>
</comment>
<dbReference type="RefSeq" id="WP_344443354.1">
    <property type="nucleotide sequence ID" value="NZ_BAAALF010000075.1"/>
</dbReference>
<feature type="transmembrane region" description="Helical" evidence="1">
    <location>
        <begin position="70"/>
        <end position="87"/>
    </location>
</feature>
<evidence type="ECO:0008006" key="4">
    <source>
        <dbReference type="Google" id="ProtNLM"/>
    </source>
</evidence>
<keyword evidence="1" id="KW-1133">Transmembrane helix</keyword>
<feature type="transmembrane region" description="Helical" evidence="1">
    <location>
        <begin position="146"/>
        <end position="172"/>
    </location>
</feature>
<feature type="transmembrane region" description="Helical" evidence="1">
    <location>
        <begin position="6"/>
        <end position="26"/>
    </location>
</feature>
<reference evidence="2 3" key="1">
    <citation type="journal article" date="2019" name="Int. J. Syst. Evol. Microbiol.">
        <title>The Global Catalogue of Microorganisms (GCM) 10K type strain sequencing project: providing services to taxonomists for standard genome sequencing and annotation.</title>
        <authorList>
            <consortium name="The Broad Institute Genomics Platform"/>
            <consortium name="The Broad Institute Genome Sequencing Center for Infectious Disease"/>
            <person name="Wu L."/>
            <person name="Ma J."/>
        </authorList>
    </citation>
    <scope>NUCLEOTIDE SEQUENCE [LARGE SCALE GENOMIC DNA]</scope>
    <source>
        <strain evidence="2 3">JCM 13004</strain>
    </source>
</reference>
<gene>
    <name evidence="2" type="ORF">GCM10009665_41870</name>
</gene>
<accession>A0ABN1WGZ4</accession>
<keyword evidence="1" id="KW-0812">Transmembrane</keyword>
<organism evidence="2 3">
    <name type="scientific">Kitasatospora nipponensis</name>
    <dbReference type="NCBI Taxonomy" id="258049"/>
    <lineage>
        <taxon>Bacteria</taxon>
        <taxon>Bacillati</taxon>
        <taxon>Actinomycetota</taxon>
        <taxon>Actinomycetes</taxon>
        <taxon>Kitasatosporales</taxon>
        <taxon>Streptomycetaceae</taxon>
        <taxon>Kitasatospora</taxon>
    </lineage>
</organism>
<dbReference type="InterPro" id="IPR021315">
    <property type="entry name" value="Gap/Sap"/>
</dbReference>